<dbReference type="Pfam" id="PF03775">
    <property type="entry name" value="MinC_C"/>
    <property type="match status" value="1"/>
</dbReference>
<dbReference type="NCBIfam" id="TIGR01222">
    <property type="entry name" value="minC"/>
    <property type="match status" value="1"/>
</dbReference>
<comment type="subunit">
    <text evidence="6">Interacts with MinD and FtsZ.</text>
</comment>
<keyword evidence="4 6" id="KW-0131">Cell cycle</keyword>
<evidence type="ECO:0000256" key="2">
    <source>
        <dbReference type="ARBA" id="ARBA00022618"/>
    </source>
</evidence>
<comment type="function">
    <text evidence="5 6">Cell division inhibitor that blocks the formation of polar Z ring septums. Rapidly oscillates between the poles of the cell to destabilize FtsZ filaments that have formed before they mature into polar Z rings. Prevents FtsZ polymerization.</text>
</comment>
<gene>
    <name evidence="9" type="primary">minC_1</name>
    <name evidence="6" type="synonym">minC</name>
    <name evidence="9" type="ORF">MPOCJGCO_2560</name>
</gene>
<comment type="caution">
    <text evidence="9">The sequence shown here is derived from an EMBL/GenBank/DDBJ whole genome shotgun (WGS) entry which is preliminary data.</text>
</comment>
<evidence type="ECO:0000259" key="8">
    <source>
        <dbReference type="Pfam" id="PF05209"/>
    </source>
</evidence>
<feature type="domain" description="Septum formation inhibitor MinC N-terminal" evidence="8">
    <location>
        <begin position="23"/>
        <end position="90"/>
    </location>
</feature>
<comment type="similarity">
    <text evidence="1 6">Belongs to the MinC family.</text>
</comment>
<dbReference type="Pfam" id="PF05209">
    <property type="entry name" value="MinC_N"/>
    <property type="match status" value="1"/>
</dbReference>
<dbReference type="Proteomes" id="UP001055057">
    <property type="component" value="Unassembled WGS sequence"/>
</dbReference>
<dbReference type="HAMAP" id="MF_00267">
    <property type="entry name" value="MinC"/>
    <property type="match status" value="1"/>
</dbReference>
<dbReference type="PANTHER" id="PTHR34108:SF1">
    <property type="entry name" value="SEPTUM SITE-DETERMINING PROTEIN MINC"/>
    <property type="match status" value="1"/>
</dbReference>
<dbReference type="InterPro" id="IPR013033">
    <property type="entry name" value="MinC"/>
</dbReference>
<keyword evidence="2 6" id="KW-0132">Cell division</keyword>
<evidence type="ECO:0000256" key="1">
    <source>
        <dbReference type="ARBA" id="ARBA00006291"/>
    </source>
</evidence>
<dbReference type="Gene3D" id="3.30.70.260">
    <property type="match status" value="1"/>
</dbReference>
<keyword evidence="10" id="KW-1185">Reference proteome</keyword>
<evidence type="ECO:0000259" key="7">
    <source>
        <dbReference type="Pfam" id="PF03775"/>
    </source>
</evidence>
<evidence type="ECO:0000256" key="4">
    <source>
        <dbReference type="ARBA" id="ARBA00023306"/>
    </source>
</evidence>
<dbReference type="InterPro" id="IPR007874">
    <property type="entry name" value="MinC_N"/>
</dbReference>
<dbReference type="PANTHER" id="PTHR34108">
    <property type="entry name" value="SEPTUM SITE-DETERMINING PROTEIN MINC"/>
    <property type="match status" value="1"/>
</dbReference>
<dbReference type="RefSeq" id="WP_238183063.1">
    <property type="nucleotide sequence ID" value="NZ_BPRB01000137.1"/>
</dbReference>
<dbReference type="Gene3D" id="2.160.20.70">
    <property type="match status" value="1"/>
</dbReference>
<dbReference type="EMBL" id="BPRB01000137">
    <property type="protein sequence ID" value="GJE60448.1"/>
    <property type="molecule type" value="Genomic_DNA"/>
</dbReference>
<organism evidence="9 10">
    <name type="scientific">Methylobacterium trifolii</name>
    <dbReference type="NCBI Taxonomy" id="1003092"/>
    <lineage>
        <taxon>Bacteria</taxon>
        <taxon>Pseudomonadati</taxon>
        <taxon>Pseudomonadota</taxon>
        <taxon>Alphaproteobacteria</taxon>
        <taxon>Hyphomicrobiales</taxon>
        <taxon>Methylobacteriaceae</taxon>
        <taxon>Methylobacterium</taxon>
    </lineage>
</organism>
<evidence type="ECO:0000256" key="3">
    <source>
        <dbReference type="ARBA" id="ARBA00023210"/>
    </source>
</evidence>
<accession>A0ABQ4TYZ0</accession>
<evidence type="ECO:0000256" key="6">
    <source>
        <dbReference type="HAMAP-Rule" id="MF_00267"/>
    </source>
</evidence>
<protein>
    <recommendedName>
        <fullName evidence="6">Probable septum site-determining protein MinC</fullName>
    </recommendedName>
</protein>
<sequence>MSQAPPDPVLPEAAAAPVRLPLAFRGRAFKALALTPETPLQDWLAGLDAALKRSPTLFDGRAVVLDLAALKPEPDALRALVDDLARRRIRILGLEGADEAEAGLPPLLVGGRPARNLELPALPAEPEEPTTTSLTVEGSVRSGQCVVHPTGDVTVMGSVSSGAEILAGGNIHVYGALRGRAIAGAARNPRARIYCRKFEPELLGIDRLVRTAEDMGTNLRGKPVQIWLDGGAIRMASLD</sequence>
<feature type="domain" description="Septum formation inhibitor MinC C-terminal" evidence="7">
    <location>
        <begin position="136"/>
        <end position="234"/>
    </location>
</feature>
<reference evidence="9" key="1">
    <citation type="journal article" date="2021" name="Front. Microbiol.">
        <title>Comprehensive Comparative Genomics and Phenotyping of Methylobacterium Species.</title>
        <authorList>
            <person name="Alessa O."/>
            <person name="Ogura Y."/>
            <person name="Fujitani Y."/>
            <person name="Takami H."/>
            <person name="Hayashi T."/>
            <person name="Sahin N."/>
            <person name="Tani A."/>
        </authorList>
    </citation>
    <scope>NUCLEOTIDE SEQUENCE</scope>
    <source>
        <strain evidence="9">DSM 23632</strain>
    </source>
</reference>
<evidence type="ECO:0000256" key="5">
    <source>
        <dbReference type="ARBA" id="ARBA00025606"/>
    </source>
</evidence>
<evidence type="ECO:0000313" key="10">
    <source>
        <dbReference type="Proteomes" id="UP001055057"/>
    </source>
</evidence>
<reference evidence="9" key="2">
    <citation type="submission" date="2021-08" db="EMBL/GenBank/DDBJ databases">
        <authorList>
            <person name="Tani A."/>
            <person name="Ola A."/>
            <person name="Ogura Y."/>
            <person name="Katsura K."/>
            <person name="Hayashi T."/>
        </authorList>
    </citation>
    <scope>NUCLEOTIDE SEQUENCE</scope>
    <source>
        <strain evidence="9">DSM 23632</strain>
    </source>
</reference>
<keyword evidence="3 6" id="KW-0717">Septation</keyword>
<dbReference type="InterPro" id="IPR005526">
    <property type="entry name" value="Septum_form_inhib_MinC_C"/>
</dbReference>
<name>A0ABQ4TYZ0_9HYPH</name>
<dbReference type="InterPro" id="IPR036145">
    <property type="entry name" value="MinC_C_sf"/>
</dbReference>
<evidence type="ECO:0000313" key="9">
    <source>
        <dbReference type="EMBL" id="GJE60448.1"/>
    </source>
</evidence>
<dbReference type="SUPFAM" id="SSF63848">
    <property type="entry name" value="Cell-division inhibitor MinC, C-terminal domain"/>
    <property type="match status" value="1"/>
</dbReference>
<proteinExistence type="inferred from homology"/>
<dbReference type="InterPro" id="IPR016098">
    <property type="entry name" value="CAP/MinC_C"/>
</dbReference>